<dbReference type="PANTHER" id="PTHR30007">
    <property type="entry name" value="PHP DOMAIN PROTEIN"/>
    <property type="match status" value="1"/>
</dbReference>
<dbReference type="EMBL" id="JAAGLQ010000505">
    <property type="protein sequence ID" value="NEA18412.1"/>
    <property type="molecule type" value="Genomic_DNA"/>
</dbReference>
<dbReference type="Pfam" id="PF01609">
    <property type="entry name" value="DDE_Tnp_1"/>
    <property type="match status" value="1"/>
</dbReference>
<evidence type="ECO:0000259" key="3">
    <source>
        <dbReference type="Pfam" id="PF13340"/>
    </source>
</evidence>
<protein>
    <submittedName>
        <fullName evidence="4">IS5 family transposase</fullName>
    </submittedName>
</protein>
<dbReference type="InterPro" id="IPR025161">
    <property type="entry name" value="IS402-like_dom"/>
</dbReference>
<dbReference type="GO" id="GO:0004803">
    <property type="term" value="F:transposase activity"/>
    <property type="evidence" value="ECO:0007669"/>
    <property type="project" value="InterPro"/>
</dbReference>
<dbReference type="NCBIfam" id="NF033580">
    <property type="entry name" value="transpos_IS5_3"/>
    <property type="match status" value="1"/>
</dbReference>
<dbReference type="InterPro" id="IPR002559">
    <property type="entry name" value="Transposase_11"/>
</dbReference>
<dbReference type="PANTHER" id="PTHR30007:SF1">
    <property type="entry name" value="BLR1914 PROTEIN"/>
    <property type="match status" value="1"/>
</dbReference>
<name>A0A6N9U763_STRHA</name>
<evidence type="ECO:0000313" key="4">
    <source>
        <dbReference type="EMBL" id="NEA18412.1"/>
    </source>
</evidence>
<proteinExistence type="predicted"/>
<feature type="domain" description="Insertion element IS402-like" evidence="3">
    <location>
        <begin position="9"/>
        <end position="84"/>
    </location>
</feature>
<feature type="domain" description="Transposase IS4-like" evidence="2">
    <location>
        <begin position="102"/>
        <end position="258"/>
    </location>
</feature>
<dbReference type="Pfam" id="PF13340">
    <property type="entry name" value="DUF4096"/>
    <property type="match status" value="1"/>
</dbReference>
<accession>A0A6N9U763</accession>
<comment type="caution">
    <text evidence="4">The sequence shown here is derived from an EMBL/GenBank/DDBJ whole genome shotgun (WGS) entry which is preliminary data.</text>
</comment>
<reference evidence="4 5" key="1">
    <citation type="submission" date="2020-01" db="EMBL/GenBank/DDBJ databases">
        <title>Insect and environment-associated Actinomycetes.</title>
        <authorList>
            <person name="Currrie C."/>
            <person name="Chevrette M."/>
            <person name="Carlson C."/>
            <person name="Stubbendieck R."/>
            <person name="Wendt-Pienkowski E."/>
        </authorList>
    </citation>
    <scope>NUCLEOTIDE SEQUENCE [LARGE SCALE GENOMIC DNA]</scope>
    <source>
        <strain evidence="4 5">SID11342</strain>
    </source>
</reference>
<feature type="region of interest" description="Disordered" evidence="1">
    <location>
        <begin position="113"/>
        <end position="132"/>
    </location>
</feature>
<evidence type="ECO:0000313" key="5">
    <source>
        <dbReference type="Proteomes" id="UP000471293"/>
    </source>
</evidence>
<dbReference type="GO" id="GO:0006313">
    <property type="term" value="P:DNA transposition"/>
    <property type="evidence" value="ECO:0007669"/>
    <property type="project" value="InterPro"/>
</dbReference>
<evidence type="ECO:0000256" key="1">
    <source>
        <dbReference type="SAM" id="MobiDB-lite"/>
    </source>
</evidence>
<dbReference type="AlphaFoldDB" id="A0A6N9U763"/>
<gene>
    <name evidence="4" type="ORF">G3I29_23445</name>
</gene>
<organism evidence="4 5">
    <name type="scientific">Streptomyces halstedii</name>
    <dbReference type="NCBI Taxonomy" id="1944"/>
    <lineage>
        <taxon>Bacteria</taxon>
        <taxon>Bacillati</taxon>
        <taxon>Actinomycetota</taxon>
        <taxon>Actinomycetes</taxon>
        <taxon>Kitasatosporales</taxon>
        <taxon>Streptomycetaceae</taxon>
        <taxon>Streptomyces</taxon>
    </lineage>
</organism>
<sequence>MGTRPWIVDDELWALIEPLLPPWPERSPGPRPVSDRLCLQGILFVLHNDIAWQLLPLELGFGSGQTCWRRLDRWQKAGVFDQLHRVLLAELNAAGKLDWSRACVDGSHIRAKKGGADTGPSPVDRRKTGSKHHLICDGRGTPLKVITTAANVNDVTQTLALVDGIPPVAGRPGRPRRRPVALLGDKGYDSNPNRDTLRKRRIMPVISQKGRPNIKGIGKLRYVVEQTFALLHHFKRLAVRWERRTELHDALTSLACSLICFRRLKKARS</sequence>
<dbReference type="Proteomes" id="UP000471293">
    <property type="component" value="Unassembled WGS sequence"/>
</dbReference>
<evidence type="ECO:0000259" key="2">
    <source>
        <dbReference type="Pfam" id="PF01609"/>
    </source>
</evidence>
<dbReference type="GO" id="GO:0003677">
    <property type="term" value="F:DNA binding"/>
    <property type="evidence" value="ECO:0007669"/>
    <property type="project" value="InterPro"/>
</dbReference>